<keyword evidence="3 5" id="KW-0863">Zinc-finger</keyword>
<dbReference type="Gene3D" id="3.30.160.60">
    <property type="entry name" value="Classic Zinc Finger"/>
    <property type="match status" value="2"/>
</dbReference>
<feature type="domain" description="C2H2-type" evidence="7">
    <location>
        <begin position="83"/>
        <end position="110"/>
    </location>
</feature>
<feature type="domain" description="C2H2-type" evidence="7">
    <location>
        <begin position="141"/>
        <end position="171"/>
    </location>
</feature>
<comment type="caution">
    <text evidence="8">The sequence shown here is derived from an EMBL/GenBank/DDBJ whole genome shotgun (WGS) entry which is preliminary data.</text>
</comment>
<evidence type="ECO:0000256" key="5">
    <source>
        <dbReference type="PROSITE-ProRule" id="PRU00042"/>
    </source>
</evidence>
<dbReference type="FunFam" id="3.30.160.60:FF:000065">
    <property type="entry name" value="B-cell CLL/lymphoma 6, member B"/>
    <property type="match status" value="1"/>
</dbReference>
<dbReference type="AlphaFoldDB" id="A0A8H3A6A4"/>
<dbReference type="GO" id="GO:0031519">
    <property type="term" value="C:PcG protein complex"/>
    <property type="evidence" value="ECO:0007669"/>
    <property type="project" value="TreeGrafter"/>
</dbReference>
<feature type="region of interest" description="Disordered" evidence="6">
    <location>
        <begin position="510"/>
        <end position="535"/>
    </location>
</feature>
<dbReference type="GO" id="GO:0008270">
    <property type="term" value="F:zinc ion binding"/>
    <property type="evidence" value="ECO:0007669"/>
    <property type="project" value="UniProtKB-KW"/>
</dbReference>
<evidence type="ECO:0000256" key="4">
    <source>
        <dbReference type="ARBA" id="ARBA00022833"/>
    </source>
</evidence>
<reference evidence="8" key="1">
    <citation type="submission" date="2021-01" db="EMBL/GenBank/DDBJ databases">
        <authorList>
            <person name="Kaushik A."/>
        </authorList>
    </citation>
    <scope>NUCLEOTIDE SEQUENCE</scope>
    <source>
        <strain evidence="8">AG1-1C</strain>
    </source>
</reference>
<feature type="region of interest" description="Disordered" evidence="6">
    <location>
        <begin position="274"/>
        <end position="295"/>
    </location>
</feature>
<evidence type="ECO:0000256" key="6">
    <source>
        <dbReference type="SAM" id="MobiDB-lite"/>
    </source>
</evidence>
<gene>
    <name evidence="8" type="ORF">RDB_LOCUS54626</name>
</gene>
<dbReference type="SMART" id="SM00355">
    <property type="entry name" value="ZnF_C2H2"/>
    <property type="match status" value="4"/>
</dbReference>
<dbReference type="Proteomes" id="UP000663846">
    <property type="component" value="Unassembled WGS sequence"/>
</dbReference>
<evidence type="ECO:0000256" key="2">
    <source>
        <dbReference type="ARBA" id="ARBA00022737"/>
    </source>
</evidence>
<name>A0A8H3A6A4_9AGAM</name>
<proteinExistence type="predicted"/>
<dbReference type="PROSITE" id="PS00028">
    <property type="entry name" value="ZINC_FINGER_C2H2_1"/>
    <property type="match status" value="3"/>
</dbReference>
<dbReference type="SUPFAM" id="SSF57667">
    <property type="entry name" value="beta-beta-alpha zinc fingers"/>
    <property type="match status" value="1"/>
</dbReference>
<evidence type="ECO:0000313" key="8">
    <source>
        <dbReference type="EMBL" id="CAE6400515.1"/>
    </source>
</evidence>
<keyword evidence="1" id="KW-0479">Metal-binding</keyword>
<evidence type="ECO:0000256" key="1">
    <source>
        <dbReference type="ARBA" id="ARBA00022723"/>
    </source>
</evidence>
<evidence type="ECO:0000313" key="9">
    <source>
        <dbReference type="Proteomes" id="UP000663846"/>
    </source>
</evidence>
<protein>
    <recommendedName>
        <fullName evidence="7">C2H2-type domain-containing protein</fullName>
    </recommendedName>
</protein>
<dbReference type="InterPro" id="IPR036236">
    <property type="entry name" value="Znf_C2H2_sf"/>
</dbReference>
<evidence type="ECO:0000256" key="3">
    <source>
        <dbReference type="ARBA" id="ARBA00022771"/>
    </source>
</evidence>
<organism evidence="8 9">
    <name type="scientific">Rhizoctonia solani</name>
    <dbReference type="NCBI Taxonomy" id="456999"/>
    <lineage>
        <taxon>Eukaryota</taxon>
        <taxon>Fungi</taxon>
        <taxon>Dikarya</taxon>
        <taxon>Basidiomycota</taxon>
        <taxon>Agaricomycotina</taxon>
        <taxon>Agaricomycetes</taxon>
        <taxon>Cantharellales</taxon>
        <taxon>Ceratobasidiaceae</taxon>
        <taxon>Rhizoctonia</taxon>
    </lineage>
</organism>
<sequence length="535" mass="58402">MERPTSTTVRASIPDPLAFADVSLKRKAYHPLTNLDPPPPYLSPLCDPKTDLTCNECGRGGWNSPSALSRHVKTHAKKKDRPHRCEHCDMTFTQRTALNTHNNTHTGARPHPCRAGCNDSFADPSSRTRHENERHNPSHGFKCLRVGCNESFKRKCGFTMHMVKAHSWPASEPISEVIYVSARNKCAEDYMNNNGKRIVQLDISSEGSDGVKTNHSEDDAFLVASDEKPKFNRKRLRSGSASSGDSKPPPAKKQAIDPNLSRRNAVCSIDLPAPQHINGQHLSHQRSDSDDHSISTASSFVDTFSGCYQPADHRFASGSPPRHLSSSHEYDNAMGRVHGGSTPVTQGLHMQVPMHPMPGNYGVSPTSVSPRMTMPDPVHYQSSSSRGVLSQLPWSTPSSSYSDPWPFESGMSQVPHGVSPAHAAHEDMSPRGVLPPTRSGGLHTTRGDINPSMGGHQAEPPSGSSLDPHYGQAAGGAFRDHQVPVRIPSDHSPSSYPDSHTQGMFELKHSRDGATNRSSHIPRSVIGHGSERSYQ</sequence>
<feature type="compositionally biased region" description="Low complexity" evidence="6">
    <location>
        <begin position="490"/>
        <end position="500"/>
    </location>
</feature>
<dbReference type="PANTHER" id="PTHR14003">
    <property type="entry name" value="TRANSCRIPTIONAL REPRESSOR PROTEIN YY"/>
    <property type="match status" value="1"/>
</dbReference>
<dbReference type="GO" id="GO:0000785">
    <property type="term" value="C:chromatin"/>
    <property type="evidence" value="ECO:0007669"/>
    <property type="project" value="TreeGrafter"/>
</dbReference>
<dbReference type="GO" id="GO:0000981">
    <property type="term" value="F:DNA-binding transcription factor activity, RNA polymerase II-specific"/>
    <property type="evidence" value="ECO:0007669"/>
    <property type="project" value="TreeGrafter"/>
</dbReference>
<dbReference type="GO" id="GO:0000978">
    <property type="term" value="F:RNA polymerase II cis-regulatory region sequence-specific DNA binding"/>
    <property type="evidence" value="ECO:0007669"/>
    <property type="project" value="TreeGrafter"/>
</dbReference>
<keyword evidence="2" id="KW-0677">Repeat</keyword>
<feature type="region of interest" description="Disordered" evidence="6">
    <location>
        <begin position="207"/>
        <end position="260"/>
    </location>
</feature>
<dbReference type="GO" id="GO:0005667">
    <property type="term" value="C:transcription regulator complex"/>
    <property type="evidence" value="ECO:0007669"/>
    <property type="project" value="TreeGrafter"/>
</dbReference>
<dbReference type="PROSITE" id="PS50157">
    <property type="entry name" value="ZINC_FINGER_C2H2_2"/>
    <property type="match status" value="2"/>
</dbReference>
<keyword evidence="4" id="KW-0862">Zinc</keyword>
<feature type="region of interest" description="Disordered" evidence="6">
    <location>
        <begin position="484"/>
        <end position="503"/>
    </location>
</feature>
<dbReference type="InterPro" id="IPR013087">
    <property type="entry name" value="Znf_C2H2_type"/>
</dbReference>
<dbReference type="PANTHER" id="PTHR14003:SF19">
    <property type="entry name" value="YY2 TRANSCRIPTION FACTOR"/>
    <property type="match status" value="1"/>
</dbReference>
<dbReference type="OrthoDB" id="3246270at2759"/>
<evidence type="ECO:0000259" key="7">
    <source>
        <dbReference type="PROSITE" id="PS50157"/>
    </source>
</evidence>
<dbReference type="EMBL" id="CAJMWS010000302">
    <property type="protein sequence ID" value="CAE6400515.1"/>
    <property type="molecule type" value="Genomic_DNA"/>
</dbReference>
<feature type="region of interest" description="Disordered" evidence="6">
    <location>
        <begin position="379"/>
        <end position="475"/>
    </location>
</feature>
<accession>A0A8H3A6A4</accession>
<feature type="compositionally biased region" description="Polar residues" evidence="6">
    <location>
        <begin position="380"/>
        <end position="402"/>
    </location>
</feature>